<dbReference type="Proteomes" id="UP001162501">
    <property type="component" value="Chromosome 11"/>
</dbReference>
<dbReference type="EMBL" id="OX596095">
    <property type="protein sequence ID" value="CAM9456227.1"/>
    <property type="molecule type" value="Genomic_DNA"/>
</dbReference>
<reference evidence="1" key="1">
    <citation type="submission" date="2023-05" db="EMBL/GenBank/DDBJ databases">
        <authorList>
            <consortium name="ELIXIR-Norway"/>
        </authorList>
    </citation>
    <scope>NUCLEOTIDE SEQUENCE</scope>
</reference>
<organism evidence="1 2">
    <name type="scientific">Rangifer tarandus platyrhynchus</name>
    <name type="common">Svalbard reindeer</name>
    <dbReference type="NCBI Taxonomy" id="3082113"/>
    <lineage>
        <taxon>Eukaryota</taxon>
        <taxon>Metazoa</taxon>
        <taxon>Chordata</taxon>
        <taxon>Craniata</taxon>
        <taxon>Vertebrata</taxon>
        <taxon>Euteleostomi</taxon>
        <taxon>Mammalia</taxon>
        <taxon>Eutheria</taxon>
        <taxon>Laurasiatheria</taxon>
        <taxon>Artiodactyla</taxon>
        <taxon>Ruminantia</taxon>
        <taxon>Pecora</taxon>
        <taxon>Cervidae</taxon>
        <taxon>Odocoileinae</taxon>
        <taxon>Rangifer</taxon>
    </lineage>
</organism>
<gene>
    <name evidence="1" type="ORF">MRATA1EN22A_LOCUS2756</name>
</gene>
<protein>
    <submittedName>
        <fullName evidence="1">Uncharacterized protein</fullName>
    </submittedName>
</protein>
<evidence type="ECO:0000313" key="1">
    <source>
        <dbReference type="EMBL" id="CAM9456227.1"/>
    </source>
</evidence>
<sequence length="76" mass="7926">MLMSDVSQSRGSWRRLGGSLLQSDCQKPVPTAGPRSGAEKQAHLPLGESSQSDGKQSLVLIAAQPGPSSAGRRLVL</sequence>
<accession>A0AC59Y7G6</accession>
<reference evidence="1" key="2">
    <citation type="submission" date="2025-03" db="EMBL/GenBank/DDBJ databases">
        <authorList>
            <consortium name="ELIXIR-Norway"/>
            <consortium name="Elixir Norway"/>
        </authorList>
    </citation>
    <scope>NUCLEOTIDE SEQUENCE</scope>
</reference>
<evidence type="ECO:0000313" key="2">
    <source>
        <dbReference type="Proteomes" id="UP001162501"/>
    </source>
</evidence>
<name>A0AC59Y7G6_RANTA</name>
<proteinExistence type="predicted"/>